<sequence length="211" mass="24033">ILYYFSIKAILKVVQPKIVFVTNWYSIRSMSIISVAHDLGITVVDIQHGLSAANNHRCYINLSCINESILPNYFFCWSKKDKRVIDEQFESDRAIETGRVWRFLPKEAIALPFEKVKPIVLLICGLDLPSWFSKLEEKVQNKYDFLIRPHPTFGLSQESIAFLNKVNNVYIHEHGSLEDVLDYAACCLGEWSAGLVEAQENGTVTIAYGAE</sequence>
<evidence type="ECO:0000313" key="2">
    <source>
        <dbReference type="Proteomes" id="UP000253437"/>
    </source>
</evidence>
<dbReference type="Proteomes" id="UP000253437">
    <property type="component" value="Unassembled WGS sequence"/>
</dbReference>
<feature type="non-terminal residue" evidence="1">
    <location>
        <position position="211"/>
    </location>
</feature>
<organism evidence="1 2">
    <name type="scientific">Vibrio harveyi</name>
    <name type="common">Beneckea harveyi</name>
    <dbReference type="NCBI Taxonomy" id="669"/>
    <lineage>
        <taxon>Bacteria</taxon>
        <taxon>Pseudomonadati</taxon>
        <taxon>Pseudomonadota</taxon>
        <taxon>Gammaproteobacteria</taxon>
        <taxon>Vibrionales</taxon>
        <taxon>Vibrionaceae</taxon>
        <taxon>Vibrio</taxon>
    </lineage>
</organism>
<gene>
    <name evidence="1" type="ORF">DS957_029640</name>
</gene>
<comment type="caution">
    <text evidence="1">The sequence shown here is derived from an EMBL/GenBank/DDBJ whole genome shotgun (WGS) entry which is preliminary data.</text>
</comment>
<accession>A0A8B3DAT7</accession>
<protein>
    <recommendedName>
        <fullName evidence="3">Capsule polysaccharide biosynthesis family protein</fullName>
    </recommendedName>
</protein>
<reference evidence="1 2" key="1">
    <citation type="submission" date="2018-08" db="EMBL/GenBank/DDBJ databases">
        <title>Vibrio harveyi strains pathogenic to white snook Centropomus viridis Lockington (1877) and potential probiotic bacteria.</title>
        <authorList>
            <person name="Soto-Rodriguez S."/>
            <person name="Gomez-Gil B."/>
            <person name="Lozano-Olvera R."/>
        </authorList>
    </citation>
    <scope>NUCLEOTIDE SEQUENCE [LARGE SCALE GENOMIC DNA]</scope>
    <source>
        <strain evidence="1 2">CAIM 1508</strain>
    </source>
</reference>
<dbReference type="AlphaFoldDB" id="A0A8B3DAT7"/>
<dbReference type="EMBL" id="QOUW02000368">
    <property type="protein sequence ID" value="RIV96995.1"/>
    <property type="molecule type" value="Genomic_DNA"/>
</dbReference>
<evidence type="ECO:0008006" key="3">
    <source>
        <dbReference type="Google" id="ProtNLM"/>
    </source>
</evidence>
<proteinExistence type="predicted"/>
<evidence type="ECO:0000313" key="1">
    <source>
        <dbReference type="EMBL" id="RIV96995.1"/>
    </source>
</evidence>
<dbReference type="SUPFAM" id="SSF53756">
    <property type="entry name" value="UDP-Glycosyltransferase/glycogen phosphorylase"/>
    <property type="match status" value="1"/>
</dbReference>
<name>A0A8B3DAT7_VIBHA</name>
<feature type="non-terminal residue" evidence="1">
    <location>
        <position position="1"/>
    </location>
</feature>